<evidence type="ECO:0000313" key="2">
    <source>
        <dbReference type="Proteomes" id="UP000789831"/>
    </source>
</evidence>
<proteinExistence type="predicted"/>
<evidence type="ECO:0000313" key="1">
    <source>
        <dbReference type="EMBL" id="CAG8657573.1"/>
    </source>
</evidence>
<name>A0A9N9DYL4_9GLOM</name>
<protein>
    <submittedName>
        <fullName evidence="1">560_t:CDS:1</fullName>
    </submittedName>
</protein>
<gene>
    <name evidence="1" type="ORF">AGERDE_LOCUS11664</name>
</gene>
<accession>A0A9N9DYL4</accession>
<feature type="non-terminal residue" evidence="1">
    <location>
        <position position="54"/>
    </location>
</feature>
<keyword evidence="2" id="KW-1185">Reference proteome</keyword>
<organism evidence="1 2">
    <name type="scientific">Ambispora gerdemannii</name>
    <dbReference type="NCBI Taxonomy" id="144530"/>
    <lineage>
        <taxon>Eukaryota</taxon>
        <taxon>Fungi</taxon>
        <taxon>Fungi incertae sedis</taxon>
        <taxon>Mucoromycota</taxon>
        <taxon>Glomeromycotina</taxon>
        <taxon>Glomeromycetes</taxon>
        <taxon>Archaeosporales</taxon>
        <taxon>Ambisporaceae</taxon>
        <taxon>Ambispora</taxon>
    </lineage>
</organism>
<dbReference type="AlphaFoldDB" id="A0A9N9DYL4"/>
<sequence>MEKQPMLSQQLITPNLVNTVQQLSTSLAAVQPINLANSETTQLITYTLIATAVV</sequence>
<dbReference type="Proteomes" id="UP000789831">
    <property type="component" value="Unassembled WGS sequence"/>
</dbReference>
<dbReference type="EMBL" id="CAJVPL010005380">
    <property type="protein sequence ID" value="CAG8657573.1"/>
    <property type="molecule type" value="Genomic_DNA"/>
</dbReference>
<reference evidence="1" key="1">
    <citation type="submission" date="2021-06" db="EMBL/GenBank/DDBJ databases">
        <authorList>
            <person name="Kallberg Y."/>
            <person name="Tangrot J."/>
            <person name="Rosling A."/>
        </authorList>
    </citation>
    <scope>NUCLEOTIDE SEQUENCE</scope>
    <source>
        <strain evidence="1">MT106</strain>
    </source>
</reference>
<comment type="caution">
    <text evidence="1">The sequence shown here is derived from an EMBL/GenBank/DDBJ whole genome shotgun (WGS) entry which is preliminary data.</text>
</comment>